<dbReference type="InterPro" id="IPR038695">
    <property type="entry name" value="Saro_0823-like_sf"/>
</dbReference>
<dbReference type="Pfam" id="PF02643">
    <property type="entry name" value="DUF192"/>
    <property type="match status" value="1"/>
</dbReference>
<name>A0ABW6KAH5_9BACI</name>
<keyword evidence="2" id="KW-1185">Reference proteome</keyword>
<evidence type="ECO:0000313" key="2">
    <source>
        <dbReference type="Proteomes" id="UP001601059"/>
    </source>
</evidence>
<comment type="caution">
    <text evidence="1">The sequence shown here is derived from an EMBL/GenBank/DDBJ whole genome shotgun (WGS) entry which is preliminary data.</text>
</comment>
<dbReference type="PANTHER" id="PTHR37953">
    <property type="entry name" value="UPF0127 PROTEIN MJ1496"/>
    <property type="match status" value="1"/>
</dbReference>
<dbReference type="PANTHER" id="PTHR37953:SF1">
    <property type="entry name" value="UPF0127 PROTEIN MJ1496"/>
    <property type="match status" value="1"/>
</dbReference>
<gene>
    <name evidence="1" type="ORF">ACFYKX_11600</name>
</gene>
<organism evidence="1 2">
    <name type="scientific">Cytobacillus spartinae</name>
    <dbReference type="NCBI Taxonomy" id="3299023"/>
    <lineage>
        <taxon>Bacteria</taxon>
        <taxon>Bacillati</taxon>
        <taxon>Bacillota</taxon>
        <taxon>Bacilli</taxon>
        <taxon>Bacillales</taxon>
        <taxon>Bacillaceae</taxon>
        <taxon>Cytobacillus</taxon>
    </lineage>
</organism>
<dbReference type="Gene3D" id="2.60.120.1140">
    <property type="entry name" value="Protein of unknown function DUF192"/>
    <property type="match status" value="1"/>
</dbReference>
<reference evidence="1 2" key="1">
    <citation type="submission" date="2024-08" db="EMBL/GenBank/DDBJ databases">
        <title>Two novel Cytobacillus novel species.</title>
        <authorList>
            <person name="Liu G."/>
        </authorList>
    </citation>
    <scope>NUCLEOTIDE SEQUENCE [LARGE SCALE GENOMIC DNA]</scope>
    <source>
        <strain evidence="1 2">FJAT-54145</strain>
    </source>
</reference>
<proteinExistence type="predicted"/>
<dbReference type="InterPro" id="IPR003795">
    <property type="entry name" value="DUF192"/>
</dbReference>
<accession>A0ABW6KAH5</accession>
<protein>
    <submittedName>
        <fullName evidence="1">DUF192 domain-containing protein</fullName>
    </submittedName>
</protein>
<evidence type="ECO:0000313" key="1">
    <source>
        <dbReference type="EMBL" id="MFE8701241.1"/>
    </source>
</evidence>
<dbReference type="Proteomes" id="UP001601059">
    <property type="component" value="Unassembled WGS sequence"/>
</dbReference>
<dbReference type="RefSeq" id="WP_389361185.1">
    <property type="nucleotide sequence ID" value="NZ_JBIACK010000004.1"/>
</dbReference>
<sequence length="117" mass="13709">MQTRILPIQTRQGQVYLPVKFALTFTQRLKGFMFTKPTPDYGILFPNTRQIHMFFMRFPLDVYYLDQAGKIIYADSMEPWKIGPNIREAHYVLEFPQGLYPLQAGDHVILHAPKTAY</sequence>
<dbReference type="EMBL" id="JBIACK010000004">
    <property type="protein sequence ID" value="MFE8701241.1"/>
    <property type="molecule type" value="Genomic_DNA"/>
</dbReference>